<dbReference type="OrthoDB" id="2111398at2"/>
<dbReference type="Proteomes" id="UP000295758">
    <property type="component" value="Unassembled WGS sequence"/>
</dbReference>
<dbReference type="RefSeq" id="WP_073160438.1">
    <property type="nucleotide sequence ID" value="NZ_FNBJ01000008.1"/>
</dbReference>
<evidence type="ECO:0000313" key="5">
    <source>
        <dbReference type="EMBL" id="TDX45262.1"/>
    </source>
</evidence>
<dbReference type="Proteomes" id="UP000198612">
    <property type="component" value="Unassembled WGS sequence"/>
</dbReference>
<evidence type="ECO:0000313" key="6">
    <source>
        <dbReference type="Proteomes" id="UP000198612"/>
    </source>
</evidence>
<feature type="chain" id="PRO_5015067047" description="Outer membrane protein beta-barrel domain-containing protein" evidence="1">
    <location>
        <begin position="25"/>
        <end position="175"/>
    </location>
</feature>
<dbReference type="EMBL" id="FOHG01000006">
    <property type="protein sequence ID" value="SES78834.1"/>
    <property type="molecule type" value="Genomic_DNA"/>
</dbReference>
<evidence type="ECO:0000313" key="4">
    <source>
        <dbReference type="EMBL" id="TDS34010.1"/>
    </source>
</evidence>
<evidence type="ECO:0000313" key="7">
    <source>
        <dbReference type="Proteomes" id="UP000199519"/>
    </source>
</evidence>
<evidence type="ECO:0000313" key="8">
    <source>
        <dbReference type="Proteomes" id="UP000295472"/>
    </source>
</evidence>
<dbReference type="Proteomes" id="UP000295472">
    <property type="component" value="Unassembled WGS sequence"/>
</dbReference>
<name>A0A1M7P7Z4_9FIRM</name>
<dbReference type="AlphaFoldDB" id="A0A1M7P7Z4"/>
<accession>A0A1M7P7Z4</accession>
<reference evidence="4 9" key="2">
    <citation type="submission" date="2019-03" db="EMBL/GenBank/DDBJ databases">
        <title>Deep subsurface shale carbon reservoir microbial communities from Ohio and West Virginia, USA.</title>
        <authorList>
            <person name="Wrighton K."/>
        </authorList>
    </citation>
    <scope>NUCLEOTIDE SEQUENCE [LARGE SCALE GENOMIC DNA]</scope>
    <source>
        <strain evidence="4 9">UTICA-S4D12</strain>
    </source>
</reference>
<evidence type="ECO:0000313" key="3">
    <source>
        <dbReference type="EMBL" id="SES78834.1"/>
    </source>
</evidence>
<dbReference type="GeneID" id="57012380"/>
<dbReference type="EMBL" id="SOAA01000003">
    <property type="protein sequence ID" value="TDS34010.1"/>
    <property type="molecule type" value="Genomic_DNA"/>
</dbReference>
<reference evidence="5 8" key="3">
    <citation type="submission" date="2019-03" db="EMBL/GenBank/DDBJ databases">
        <title>Subsurface microbial communities from deep shales in Ohio and West Virginia, USA.</title>
        <authorList>
            <person name="Wrighton K."/>
        </authorList>
    </citation>
    <scope>NUCLEOTIDE SEQUENCE [LARGE SCALE GENOMIC DNA]</scope>
    <source>
        <strain evidence="5 8">DSMZ 11287</strain>
    </source>
</reference>
<evidence type="ECO:0000313" key="2">
    <source>
        <dbReference type="EMBL" id="SDF21626.1"/>
    </source>
</evidence>
<evidence type="ECO:0008006" key="10">
    <source>
        <dbReference type="Google" id="ProtNLM"/>
    </source>
</evidence>
<feature type="signal peptide" evidence="1">
    <location>
        <begin position="1"/>
        <end position="24"/>
    </location>
</feature>
<dbReference type="EMBL" id="SOEF01000009">
    <property type="protein sequence ID" value="TDX45262.1"/>
    <property type="molecule type" value="Genomic_DNA"/>
</dbReference>
<gene>
    <name evidence="4" type="ORF">BY453_103170</name>
    <name evidence="5" type="ORF">C7954_10958</name>
    <name evidence="2" type="ORF">SAMN04488598_1087</name>
    <name evidence="3" type="ORF">SAMN04515652_10625</name>
</gene>
<dbReference type="EMBL" id="FNBJ01000008">
    <property type="protein sequence ID" value="SDF21626.1"/>
    <property type="molecule type" value="Genomic_DNA"/>
</dbReference>
<evidence type="ECO:0000313" key="9">
    <source>
        <dbReference type="Proteomes" id="UP000295758"/>
    </source>
</evidence>
<organism evidence="4 9">
    <name type="scientific">Halanaerobium congolense</name>
    <dbReference type="NCBI Taxonomy" id="54121"/>
    <lineage>
        <taxon>Bacteria</taxon>
        <taxon>Bacillati</taxon>
        <taxon>Bacillota</taxon>
        <taxon>Clostridia</taxon>
        <taxon>Halanaerobiales</taxon>
        <taxon>Halanaerobiaceae</taxon>
        <taxon>Halanaerobium</taxon>
    </lineage>
</organism>
<evidence type="ECO:0000256" key="1">
    <source>
        <dbReference type="SAM" id="SignalP"/>
    </source>
</evidence>
<reference evidence="6 7" key="1">
    <citation type="submission" date="2016-10" db="EMBL/GenBank/DDBJ databases">
        <authorList>
            <person name="Varghese N."/>
            <person name="Submissions S."/>
        </authorList>
    </citation>
    <scope>NUCLEOTIDE SEQUENCE [LARGE SCALE GENOMIC DNA]</scope>
    <source>
        <strain evidence="2 7">WG2</strain>
        <strain evidence="3 6">WG5</strain>
    </source>
</reference>
<proteinExistence type="predicted"/>
<keyword evidence="1" id="KW-0732">Signal</keyword>
<sequence>MLKKSIILLITAVFLVISFLPVSAANLNSVTYSISGDSLDIDTLELEPEFLINNIHPAVINLAFDGDDFYFGANMGLNMLMEENFRMDLNLMFTNEVDGRDFGKAIGLAAATLGQDLSFFWQTYYFMDDDLDDHAYYKGGVDYSIGPRSDLQVSVANQYWDLDNNVIKLGIKVKL</sequence>
<protein>
    <recommendedName>
        <fullName evidence="10">Outer membrane protein beta-barrel domain-containing protein</fullName>
    </recommendedName>
</protein>
<keyword evidence="7" id="KW-1185">Reference proteome</keyword>
<dbReference type="Proteomes" id="UP000199519">
    <property type="component" value="Unassembled WGS sequence"/>
</dbReference>